<sequence length="92" mass="10719">MDNVNGKVKFNVGPPFGRTSYSQDTRGIPLRSRKHLEKSLWRADKVEVMHMLKGFHLGSCFYHVYMCQHQIAMLCQMNKFVPLLCILDGDRF</sequence>
<reference evidence="1" key="2">
    <citation type="submission" date="2025-09" db="UniProtKB">
        <authorList>
            <consortium name="Ensembl"/>
        </authorList>
    </citation>
    <scope>IDENTIFICATION</scope>
</reference>
<evidence type="ECO:0000313" key="1">
    <source>
        <dbReference type="Ensembl" id="ENSAZOP00000018512.1"/>
    </source>
</evidence>
<proteinExistence type="predicted"/>
<organism evidence="1 2">
    <name type="scientific">Anas zonorhyncha</name>
    <name type="common">Eastern spot-billed duck</name>
    <dbReference type="NCBI Taxonomy" id="75864"/>
    <lineage>
        <taxon>Eukaryota</taxon>
        <taxon>Metazoa</taxon>
        <taxon>Chordata</taxon>
        <taxon>Craniata</taxon>
        <taxon>Vertebrata</taxon>
        <taxon>Euteleostomi</taxon>
        <taxon>Archelosauria</taxon>
        <taxon>Archosauria</taxon>
        <taxon>Dinosauria</taxon>
        <taxon>Saurischia</taxon>
        <taxon>Theropoda</taxon>
        <taxon>Coelurosauria</taxon>
        <taxon>Aves</taxon>
        <taxon>Neognathae</taxon>
        <taxon>Galloanserae</taxon>
        <taxon>Anseriformes</taxon>
        <taxon>Anatidae</taxon>
        <taxon>Anatinae</taxon>
        <taxon>Anas</taxon>
    </lineage>
</organism>
<accession>A0A8B9V9W5</accession>
<dbReference type="Ensembl" id="ENSAZOT00000019890.1">
    <property type="protein sequence ID" value="ENSAZOP00000018512.1"/>
    <property type="gene ID" value="ENSAZOG00000012043.1"/>
</dbReference>
<dbReference type="AlphaFoldDB" id="A0A8B9V9W5"/>
<keyword evidence="2" id="KW-1185">Reference proteome</keyword>
<evidence type="ECO:0000313" key="2">
    <source>
        <dbReference type="Proteomes" id="UP000694549"/>
    </source>
</evidence>
<protein>
    <submittedName>
        <fullName evidence="1">Uncharacterized protein</fullName>
    </submittedName>
</protein>
<name>A0A8B9V9W5_9AVES</name>
<dbReference type="Proteomes" id="UP000694549">
    <property type="component" value="Unplaced"/>
</dbReference>
<reference evidence="1" key="1">
    <citation type="submission" date="2025-08" db="UniProtKB">
        <authorList>
            <consortium name="Ensembl"/>
        </authorList>
    </citation>
    <scope>IDENTIFICATION</scope>
</reference>